<reference evidence="1 2" key="1">
    <citation type="submission" date="2019-06" db="EMBL/GenBank/DDBJ databases">
        <title>Sequencing the genomes of 1000 actinobacteria strains.</title>
        <authorList>
            <person name="Klenk H.-P."/>
        </authorList>
    </citation>
    <scope>NUCLEOTIDE SEQUENCE [LARGE SCALE GENOMIC DNA]</scope>
    <source>
        <strain evidence="1 2">DSM 21776</strain>
    </source>
</reference>
<comment type="caution">
    <text evidence="1">The sequence shown here is derived from an EMBL/GenBank/DDBJ whole genome shotgun (WGS) entry which is preliminary data.</text>
</comment>
<dbReference type="AlphaFoldDB" id="A0A543PR01"/>
<proteinExistence type="predicted"/>
<organism evidence="1 2">
    <name type="scientific">Humibacillus xanthopallidus</name>
    <dbReference type="NCBI Taxonomy" id="412689"/>
    <lineage>
        <taxon>Bacteria</taxon>
        <taxon>Bacillati</taxon>
        <taxon>Actinomycetota</taxon>
        <taxon>Actinomycetes</taxon>
        <taxon>Micrococcales</taxon>
        <taxon>Intrasporangiaceae</taxon>
        <taxon>Humibacillus</taxon>
    </lineage>
</organism>
<dbReference type="EMBL" id="VFQF01000002">
    <property type="protein sequence ID" value="TQN46509.1"/>
    <property type="molecule type" value="Genomic_DNA"/>
</dbReference>
<dbReference type="Proteomes" id="UP000320085">
    <property type="component" value="Unassembled WGS sequence"/>
</dbReference>
<evidence type="ECO:0000313" key="1">
    <source>
        <dbReference type="EMBL" id="TQN46509.1"/>
    </source>
</evidence>
<accession>A0A543PR01</accession>
<name>A0A543PR01_9MICO</name>
<protein>
    <submittedName>
        <fullName evidence="1">Uncharacterized protein</fullName>
    </submittedName>
</protein>
<gene>
    <name evidence="1" type="ORF">FHX52_3234</name>
</gene>
<evidence type="ECO:0000313" key="2">
    <source>
        <dbReference type="Proteomes" id="UP000320085"/>
    </source>
</evidence>
<sequence length="224" mass="24362">MTPTPADGPTAATRSLTAQLLALSRNASRNVEESDPIDYWYRLGQRNAFAQAAALHLAPELGEDAFSIGERITAALDAGASDVNTLRSAAYGLENPTLTAPVDLAWIGPNAFERQYGHLPGTDRDYGMRWGARGDQRVSLRLEGDEATQGLLYAWDPTWQEYAVLAERAPRLAVDRTFRQALDTDVHLPVESFAHLVHKHSAALAETTTTPAAEPDRLSIGAQL</sequence>